<dbReference type="EMBL" id="DVMU01000205">
    <property type="protein sequence ID" value="HIU34777.1"/>
    <property type="molecule type" value="Genomic_DNA"/>
</dbReference>
<dbReference type="Pfam" id="PF02645">
    <property type="entry name" value="DegV"/>
    <property type="match status" value="1"/>
</dbReference>
<dbReference type="GO" id="GO:0008289">
    <property type="term" value="F:lipid binding"/>
    <property type="evidence" value="ECO:0007669"/>
    <property type="project" value="UniProtKB-KW"/>
</dbReference>
<evidence type="ECO:0000313" key="4">
    <source>
        <dbReference type="Proteomes" id="UP000824072"/>
    </source>
</evidence>
<name>A0A9D1IEX5_9FIRM</name>
<evidence type="ECO:0000313" key="3">
    <source>
        <dbReference type="EMBL" id="HIU34777.1"/>
    </source>
</evidence>
<sequence length="288" mass="31419">MNRQKIAILTDSGTDVPREYARTHDIFIVPLTVTIHGQTFLDDEHLDVQTIFDALHEGTPTTSLPPGETIESALQKIREAGYAHLFIITISSGLSGTYNLMRLLAREIEHLECRLLDTRNIGIAAGMTVLRCRELIEQGLEADQIEHILRKSIQETKVFFYVPTLEYLAKGGRIGKVAATLGTALGIRPIISCDADGCYFPIKKPRGQVKAIAACVQLAVEYAQGRLYNLAIAHGGAAETAHKIKAQLSECIANASHYLEGVISPALCVHTGPGLVGVAVQRLEETRI</sequence>
<comment type="caution">
    <text evidence="3">The sequence shown here is derived from an EMBL/GenBank/DDBJ whole genome shotgun (WGS) entry which is preliminary data.</text>
</comment>
<comment type="function">
    <text evidence="1">May bind long-chain fatty acids, such as palmitate, and may play a role in lipid transport or fatty acid metabolism.</text>
</comment>
<dbReference type="Proteomes" id="UP000824072">
    <property type="component" value="Unassembled WGS sequence"/>
</dbReference>
<reference evidence="3" key="1">
    <citation type="submission" date="2020-10" db="EMBL/GenBank/DDBJ databases">
        <authorList>
            <person name="Gilroy R."/>
        </authorList>
    </citation>
    <scope>NUCLEOTIDE SEQUENCE</scope>
    <source>
        <strain evidence="3">ChiHcec3-11533</strain>
    </source>
</reference>
<dbReference type="Gene3D" id="3.40.50.10170">
    <property type="match status" value="1"/>
</dbReference>
<reference evidence="3" key="2">
    <citation type="journal article" date="2021" name="PeerJ">
        <title>Extensive microbial diversity within the chicken gut microbiome revealed by metagenomics and culture.</title>
        <authorList>
            <person name="Gilroy R."/>
            <person name="Ravi A."/>
            <person name="Getino M."/>
            <person name="Pursley I."/>
            <person name="Horton D.L."/>
            <person name="Alikhan N.F."/>
            <person name="Baker D."/>
            <person name="Gharbi K."/>
            <person name="Hall N."/>
            <person name="Watson M."/>
            <person name="Adriaenssens E.M."/>
            <person name="Foster-Nyarko E."/>
            <person name="Jarju S."/>
            <person name="Secka A."/>
            <person name="Antonio M."/>
            <person name="Oren A."/>
            <person name="Chaudhuri R.R."/>
            <person name="La Ragione R."/>
            <person name="Hildebrand F."/>
            <person name="Pallen M.J."/>
        </authorList>
    </citation>
    <scope>NUCLEOTIDE SEQUENCE</scope>
    <source>
        <strain evidence="3">ChiHcec3-11533</strain>
    </source>
</reference>
<accession>A0A9D1IEX5</accession>
<dbReference type="NCBIfam" id="TIGR00762">
    <property type="entry name" value="DegV"/>
    <property type="match status" value="1"/>
</dbReference>
<dbReference type="AlphaFoldDB" id="A0A9D1IEX5"/>
<keyword evidence="2" id="KW-0446">Lipid-binding</keyword>
<dbReference type="SUPFAM" id="SSF82549">
    <property type="entry name" value="DAK1/DegV-like"/>
    <property type="match status" value="1"/>
</dbReference>
<dbReference type="PANTHER" id="PTHR33434">
    <property type="entry name" value="DEGV DOMAIN-CONTAINING PROTEIN DR_1986-RELATED"/>
    <property type="match status" value="1"/>
</dbReference>
<dbReference type="PROSITE" id="PS51482">
    <property type="entry name" value="DEGV"/>
    <property type="match status" value="1"/>
</dbReference>
<dbReference type="Gene3D" id="3.30.1180.10">
    <property type="match status" value="1"/>
</dbReference>
<organism evidence="3 4">
    <name type="scientific">Candidatus Pullichristensenella excrementigallinarum</name>
    <dbReference type="NCBI Taxonomy" id="2840907"/>
    <lineage>
        <taxon>Bacteria</taxon>
        <taxon>Bacillati</taxon>
        <taxon>Bacillota</taxon>
        <taxon>Clostridia</taxon>
        <taxon>Candidatus Pullichristensenella</taxon>
    </lineage>
</organism>
<gene>
    <name evidence="3" type="ORF">IAB02_09455</name>
</gene>
<dbReference type="PANTHER" id="PTHR33434:SF3">
    <property type="entry name" value="DEGV DOMAIN-CONTAINING PROTEIN YITS"/>
    <property type="match status" value="1"/>
</dbReference>
<evidence type="ECO:0000256" key="1">
    <source>
        <dbReference type="ARBA" id="ARBA00003238"/>
    </source>
</evidence>
<protein>
    <submittedName>
        <fullName evidence="3">DegV family protein</fullName>
    </submittedName>
</protein>
<proteinExistence type="predicted"/>
<dbReference type="InterPro" id="IPR050270">
    <property type="entry name" value="DegV_domain_contain"/>
</dbReference>
<evidence type="ECO:0000256" key="2">
    <source>
        <dbReference type="ARBA" id="ARBA00023121"/>
    </source>
</evidence>
<dbReference type="InterPro" id="IPR043168">
    <property type="entry name" value="DegV_C"/>
</dbReference>
<dbReference type="InterPro" id="IPR003797">
    <property type="entry name" value="DegV"/>
</dbReference>